<name>A0A8T2TQU7_CERRI</name>
<dbReference type="Gene3D" id="1.25.40.10">
    <property type="entry name" value="Tetratricopeptide repeat domain"/>
    <property type="match status" value="7"/>
</dbReference>
<organism evidence="3 4">
    <name type="scientific">Ceratopteris richardii</name>
    <name type="common">Triangle waterfern</name>
    <dbReference type="NCBI Taxonomy" id="49495"/>
    <lineage>
        <taxon>Eukaryota</taxon>
        <taxon>Viridiplantae</taxon>
        <taxon>Streptophyta</taxon>
        <taxon>Embryophyta</taxon>
        <taxon>Tracheophyta</taxon>
        <taxon>Polypodiopsida</taxon>
        <taxon>Polypodiidae</taxon>
        <taxon>Polypodiales</taxon>
        <taxon>Pteridineae</taxon>
        <taxon>Pteridaceae</taxon>
        <taxon>Parkerioideae</taxon>
        <taxon>Ceratopteris</taxon>
    </lineage>
</organism>
<dbReference type="EMBL" id="CM035416">
    <property type="protein sequence ID" value="KAH7424681.1"/>
    <property type="molecule type" value="Genomic_DNA"/>
</dbReference>
<dbReference type="InterPro" id="IPR046960">
    <property type="entry name" value="PPR_At4g14850-like_plant"/>
</dbReference>
<protein>
    <recommendedName>
        <fullName evidence="5">Pentatricopeptide repeat-containing protein</fullName>
    </recommendedName>
</protein>
<proteinExistence type="predicted"/>
<feature type="repeat" description="PPR" evidence="2">
    <location>
        <begin position="77"/>
        <end position="111"/>
    </location>
</feature>
<dbReference type="FunFam" id="1.25.40.10:FF:000343">
    <property type="entry name" value="Pentatricopeptide repeat-containing protein At3g58590"/>
    <property type="match status" value="1"/>
</dbReference>
<evidence type="ECO:0000313" key="4">
    <source>
        <dbReference type="Proteomes" id="UP000825935"/>
    </source>
</evidence>
<reference evidence="3" key="1">
    <citation type="submission" date="2021-08" db="EMBL/GenBank/DDBJ databases">
        <title>WGS assembly of Ceratopteris richardii.</title>
        <authorList>
            <person name="Marchant D.B."/>
            <person name="Chen G."/>
            <person name="Jenkins J."/>
            <person name="Shu S."/>
            <person name="Leebens-Mack J."/>
            <person name="Grimwood J."/>
            <person name="Schmutz J."/>
            <person name="Soltis P."/>
            <person name="Soltis D."/>
            <person name="Chen Z.-H."/>
        </authorList>
    </citation>
    <scope>NUCLEOTIDE SEQUENCE</scope>
    <source>
        <strain evidence="3">Whitten #5841</strain>
        <tissue evidence="3">Leaf</tissue>
    </source>
</reference>
<dbReference type="EMBL" id="CM035416">
    <property type="protein sequence ID" value="KAH7424680.1"/>
    <property type="molecule type" value="Genomic_DNA"/>
</dbReference>
<dbReference type="InterPro" id="IPR002885">
    <property type="entry name" value="PPR_rpt"/>
</dbReference>
<feature type="repeat" description="PPR" evidence="2">
    <location>
        <begin position="178"/>
        <end position="212"/>
    </location>
</feature>
<dbReference type="OMA" id="PESMNDI"/>
<dbReference type="FunFam" id="1.25.40.10:FF:000344">
    <property type="entry name" value="Pentatricopeptide repeat-containing protein"/>
    <property type="match status" value="1"/>
</dbReference>
<dbReference type="InterPro" id="IPR011990">
    <property type="entry name" value="TPR-like_helical_dom_sf"/>
</dbReference>
<evidence type="ECO:0000256" key="2">
    <source>
        <dbReference type="PROSITE-ProRule" id="PRU00708"/>
    </source>
</evidence>
<dbReference type="GO" id="GO:0009451">
    <property type="term" value="P:RNA modification"/>
    <property type="evidence" value="ECO:0007669"/>
    <property type="project" value="InterPro"/>
</dbReference>
<evidence type="ECO:0000313" key="3">
    <source>
        <dbReference type="EMBL" id="KAH7424680.1"/>
    </source>
</evidence>
<dbReference type="Pfam" id="PF01535">
    <property type="entry name" value="PPR"/>
    <property type="match status" value="5"/>
</dbReference>
<dbReference type="GO" id="GO:0048731">
    <property type="term" value="P:system development"/>
    <property type="evidence" value="ECO:0007669"/>
    <property type="project" value="UniProtKB-ARBA"/>
</dbReference>
<dbReference type="PANTHER" id="PTHR47926:SF382">
    <property type="entry name" value="PENTACOTRIPEPTIDE-REPEAT REGION OF PRORP DOMAIN-CONTAINING PROTEIN"/>
    <property type="match status" value="1"/>
</dbReference>
<dbReference type="FunFam" id="1.25.40.10:FF:000158">
    <property type="entry name" value="pentatricopeptide repeat-containing protein At2g33680"/>
    <property type="match status" value="1"/>
</dbReference>
<comment type="caution">
    <text evidence="3">The sequence shown here is derived from an EMBL/GenBank/DDBJ whole genome shotgun (WGS) entry which is preliminary data.</text>
</comment>
<evidence type="ECO:0000256" key="1">
    <source>
        <dbReference type="ARBA" id="ARBA00022737"/>
    </source>
</evidence>
<sequence length="916" mass="101377">MLMVDGVSVVSTCNVLTLLKACQATKALDHVHHVHTQIICHGMLHAGWLGDYLTVTYAKCGALEDAWVVSQSLPYRTIFSWSSLISAYADSGCSLEALELHQCMVQEGIEPNDYTYVALLKACGNTCNLKLARQFHLDLCAKGFEIDLFVGNTLVSMYGKCGKTLEAEKVFYALSQHDVISWTAMISTYVEAGLGEEGLLAFRQMQEESCRPNKTTFVVFVQACCCLAERVNALGMEDDITKDMALEIGRACHIDAYRMSYMSNLLSNILVNLYSKCDAILEAEIVLGTTHQPHIVSWNALLSAYIRQGDSKKALLLFMKMQTQGVVPELHTLVFALQACTILAEDESTIVINHSSSEIAFEIGTSLHQDTRRRGCDSDVYVGTSLLSMYGKVGRVSEAESVFRELSYHDLASCNAMLTLYAEQGLGNRALQFYRQMCKEGMSLNQLTFVTSLQGCNSLCEKADDGDLKWMSMRHFSLEIVQALHSDAQRKGYASDVLVSNTLISLYGNLGALREAEGVFYALSQRTVVSWTAMISIYAENNQGHKGLLLFRLMQEEKFVPNQLTFVASLQACSALGPEFDITTEDTVPQNCIPLEIGRALHADCCKAGYMLDPLVSATVLSMYGNCGELWEVESIFTSLPYFHVDPCNVALTLYVSKGEDEQALLLYRLMQQEQLPFSYTTLVCTLQACSGISNLEICYEVHFHIIATEFDWIPSVNVTLIHAYGSCASMIDAYILFHETSEPEVSAWTSYIGGYANCGKAIEALHVLENIPLAGYSPNAITWMLALLACSRAGLAAAGIEYFVFMRQEHGFWLEAKLNTILIDLFGRAGDFKSVDNLLLNMAIQEDPTVWSCLLSACRLHGHIKQAEHAFDHILKLQPKTTASYVLMSNIYADPGMLHSAEVAQLGSVCFGFSE</sequence>
<keyword evidence="4" id="KW-1185">Reference proteome</keyword>
<dbReference type="AlphaFoldDB" id="A0A8T2TQU7"/>
<dbReference type="Proteomes" id="UP000825935">
    <property type="component" value="Chromosome 11"/>
</dbReference>
<dbReference type="NCBIfam" id="TIGR00756">
    <property type="entry name" value="PPR"/>
    <property type="match status" value="5"/>
</dbReference>
<dbReference type="GO" id="GO:0003723">
    <property type="term" value="F:RNA binding"/>
    <property type="evidence" value="ECO:0007669"/>
    <property type="project" value="InterPro"/>
</dbReference>
<dbReference type="PANTHER" id="PTHR47926">
    <property type="entry name" value="PENTATRICOPEPTIDE REPEAT-CONTAINING PROTEIN"/>
    <property type="match status" value="1"/>
</dbReference>
<feature type="repeat" description="PPR" evidence="2">
    <location>
        <begin position="294"/>
        <end position="328"/>
    </location>
</feature>
<dbReference type="PROSITE" id="PS51375">
    <property type="entry name" value="PPR"/>
    <property type="match status" value="6"/>
</dbReference>
<feature type="repeat" description="PPR" evidence="2">
    <location>
        <begin position="745"/>
        <end position="779"/>
    </location>
</feature>
<gene>
    <name evidence="3" type="ORF">KP509_11G019200</name>
</gene>
<accession>A0A8T2TQU7</accession>
<dbReference type="Pfam" id="PF13041">
    <property type="entry name" value="PPR_2"/>
    <property type="match status" value="4"/>
</dbReference>
<dbReference type="OrthoDB" id="1899970at2759"/>
<feature type="repeat" description="PPR" evidence="2">
    <location>
        <begin position="410"/>
        <end position="444"/>
    </location>
</feature>
<feature type="repeat" description="PPR" evidence="2">
    <location>
        <begin position="527"/>
        <end position="561"/>
    </location>
</feature>
<evidence type="ECO:0008006" key="5">
    <source>
        <dbReference type="Google" id="ProtNLM"/>
    </source>
</evidence>
<keyword evidence="1" id="KW-0677">Repeat</keyword>